<name>A0ACB8SVZ4_9AGAM</name>
<evidence type="ECO:0000313" key="2">
    <source>
        <dbReference type="Proteomes" id="UP000814140"/>
    </source>
</evidence>
<evidence type="ECO:0000313" key="1">
    <source>
        <dbReference type="EMBL" id="KAI0060649.1"/>
    </source>
</evidence>
<reference evidence="1" key="1">
    <citation type="submission" date="2021-03" db="EMBL/GenBank/DDBJ databases">
        <authorList>
            <consortium name="DOE Joint Genome Institute"/>
            <person name="Ahrendt S."/>
            <person name="Looney B.P."/>
            <person name="Miyauchi S."/>
            <person name="Morin E."/>
            <person name="Drula E."/>
            <person name="Courty P.E."/>
            <person name="Chicoki N."/>
            <person name="Fauchery L."/>
            <person name="Kohler A."/>
            <person name="Kuo A."/>
            <person name="Labutti K."/>
            <person name="Pangilinan J."/>
            <person name="Lipzen A."/>
            <person name="Riley R."/>
            <person name="Andreopoulos W."/>
            <person name="He G."/>
            <person name="Johnson J."/>
            <person name="Barry K.W."/>
            <person name="Grigoriev I.V."/>
            <person name="Nagy L."/>
            <person name="Hibbett D."/>
            <person name="Henrissat B."/>
            <person name="Matheny P.B."/>
            <person name="Labbe J."/>
            <person name="Martin F."/>
        </authorList>
    </citation>
    <scope>NUCLEOTIDE SEQUENCE</scope>
    <source>
        <strain evidence="1">HHB10654</strain>
    </source>
</reference>
<protein>
    <submittedName>
        <fullName evidence="1">Uncharacterized protein</fullName>
    </submittedName>
</protein>
<reference evidence="1" key="2">
    <citation type="journal article" date="2022" name="New Phytol.">
        <title>Evolutionary transition to the ectomycorrhizal habit in the genomes of a hyperdiverse lineage of mushroom-forming fungi.</title>
        <authorList>
            <person name="Looney B."/>
            <person name="Miyauchi S."/>
            <person name="Morin E."/>
            <person name="Drula E."/>
            <person name="Courty P.E."/>
            <person name="Kohler A."/>
            <person name="Kuo A."/>
            <person name="LaButti K."/>
            <person name="Pangilinan J."/>
            <person name="Lipzen A."/>
            <person name="Riley R."/>
            <person name="Andreopoulos W."/>
            <person name="He G."/>
            <person name="Johnson J."/>
            <person name="Nolan M."/>
            <person name="Tritt A."/>
            <person name="Barry K.W."/>
            <person name="Grigoriev I.V."/>
            <person name="Nagy L.G."/>
            <person name="Hibbett D."/>
            <person name="Henrissat B."/>
            <person name="Matheny P.B."/>
            <person name="Labbe J."/>
            <person name="Martin F.M."/>
        </authorList>
    </citation>
    <scope>NUCLEOTIDE SEQUENCE</scope>
    <source>
        <strain evidence="1">HHB10654</strain>
    </source>
</reference>
<comment type="caution">
    <text evidence="1">The sequence shown here is derived from an EMBL/GenBank/DDBJ whole genome shotgun (WGS) entry which is preliminary data.</text>
</comment>
<dbReference type="EMBL" id="MU277217">
    <property type="protein sequence ID" value="KAI0060649.1"/>
    <property type="molecule type" value="Genomic_DNA"/>
</dbReference>
<accession>A0ACB8SVZ4</accession>
<organism evidence="1 2">
    <name type="scientific">Artomyces pyxidatus</name>
    <dbReference type="NCBI Taxonomy" id="48021"/>
    <lineage>
        <taxon>Eukaryota</taxon>
        <taxon>Fungi</taxon>
        <taxon>Dikarya</taxon>
        <taxon>Basidiomycota</taxon>
        <taxon>Agaricomycotina</taxon>
        <taxon>Agaricomycetes</taxon>
        <taxon>Russulales</taxon>
        <taxon>Auriscalpiaceae</taxon>
        <taxon>Artomyces</taxon>
    </lineage>
</organism>
<dbReference type="Proteomes" id="UP000814140">
    <property type="component" value="Unassembled WGS sequence"/>
</dbReference>
<proteinExistence type="predicted"/>
<gene>
    <name evidence="1" type="ORF">BV25DRAFT_1806771</name>
</gene>
<sequence length="334" mass="38953">MEASRSPPPKRRREDDERDTPLNVSSGQEFTKSADLWMEDGNIILLCHSVGFRVHRGVLALHSSVLRDMFSIIAPAEDQIFDGCVVVTLHDAVEDLLLLLKTLYFRRFAQTKSKFRLQTLRRLLEMARKYMVDDLLDEIKDYLRLIFPSTLTVYRSQYRLESLCQDLDPMVGVEIAMEFDFPIIRPAAPYMSSLIRLETRLDGFKSSDGSRSPQLVDVLRPVFVFERNLREHMEDDEHNDRWYEERTCENKALSDLRDEFCPGLPAWLLSYARRWRHNLSADIFLDGYSELDEVCDKCISKLREMEGELSSSLWSVLPMLDRGSGWSDWRSIPQ</sequence>
<keyword evidence="2" id="KW-1185">Reference proteome</keyword>